<protein>
    <submittedName>
        <fullName evidence="1">Uncharacterized protein</fullName>
    </submittedName>
</protein>
<organism evidence="1 2">
    <name type="scientific">Trachymyrmex cornetzi</name>
    <dbReference type="NCBI Taxonomy" id="471704"/>
    <lineage>
        <taxon>Eukaryota</taxon>
        <taxon>Metazoa</taxon>
        <taxon>Ecdysozoa</taxon>
        <taxon>Arthropoda</taxon>
        <taxon>Hexapoda</taxon>
        <taxon>Insecta</taxon>
        <taxon>Pterygota</taxon>
        <taxon>Neoptera</taxon>
        <taxon>Endopterygota</taxon>
        <taxon>Hymenoptera</taxon>
        <taxon>Apocrita</taxon>
        <taxon>Aculeata</taxon>
        <taxon>Formicoidea</taxon>
        <taxon>Formicidae</taxon>
        <taxon>Myrmicinae</taxon>
        <taxon>Trachymyrmex</taxon>
    </lineage>
</organism>
<keyword evidence="2" id="KW-1185">Reference proteome</keyword>
<accession>A0A195ELW8</accession>
<reference evidence="1 2" key="1">
    <citation type="submission" date="2015-09" db="EMBL/GenBank/DDBJ databases">
        <title>Trachymyrmex cornetzi WGS genome.</title>
        <authorList>
            <person name="Nygaard S."/>
            <person name="Hu H."/>
            <person name="Boomsma J."/>
            <person name="Zhang G."/>
        </authorList>
    </citation>
    <scope>NUCLEOTIDE SEQUENCE [LARGE SCALE GENOMIC DNA]</scope>
    <source>
        <strain evidence="1">Tcor2-1</strain>
        <tissue evidence="1">Whole body</tissue>
    </source>
</reference>
<feature type="non-terminal residue" evidence="1">
    <location>
        <position position="1"/>
    </location>
</feature>
<gene>
    <name evidence="1" type="ORF">ALC57_01398</name>
</gene>
<dbReference type="EMBL" id="KQ978691">
    <property type="protein sequence ID" value="KYN29275.1"/>
    <property type="molecule type" value="Genomic_DNA"/>
</dbReference>
<dbReference type="AlphaFoldDB" id="A0A195ELW8"/>
<sequence length="151" mass="17288">RNLCLHNIFDKCHKMFDVDAYTVSRKSNKPASIELVELRVIKYVRSRLYRGSCMSKSAYVSSSCRGHGESGIGKGSNRSRSRLSRVDSFFNEMRRIGTGPNSSIVRRRASHSAIRDYSQHCYVSSYYLRVFEALRAEASFPGAIHYGENYR</sequence>
<evidence type="ECO:0000313" key="2">
    <source>
        <dbReference type="Proteomes" id="UP000078492"/>
    </source>
</evidence>
<evidence type="ECO:0000313" key="1">
    <source>
        <dbReference type="EMBL" id="KYN29275.1"/>
    </source>
</evidence>
<proteinExistence type="predicted"/>
<dbReference type="Proteomes" id="UP000078492">
    <property type="component" value="Unassembled WGS sequence"/>
</dbReference>
<name>A0A195ELW8_9HYME</name>